<dbReference type="InterPro" id="IPR006978">
    <property type="entry name" value="Nre_N"/>
</dbReference>
<dbReference type="KEGG" id="smr:Smar_0350"/>
<dbReference type="EMBL" id="CP000575">
    <property type="protein sequence ID" value="ABN69462.1"/>
    <property type="molecule type" value="Genomic_DNA"/>
</dbReference>
<feature type="domain" description="Archaeal Nre C-terminal" evidence="3">
    <location>
        <begin position="304"/>
        <end position="414"/>
    </location>
</feature>
<dbReference type="InterPro" id="IPR006979">
    <property type="entry name" value="Nre_C"/>
</dbReference>
<dbReference type="HAMAP" id="MF_02096">
    <property type="entry name" value="Nre"/>
    <property type="match status" value="1"/>
</dbReference>
<dbReference type="eggNOG" id="arCOG04269">
    <property type="taxonomic scope" value="Archaea"/>
</dbReference>
<comment type="similarity">
    <text evidence="1">Belongs to the Nre family.</text>
</comment>
<evidence type="ECO:0000259" key="3">
    <source>
        <dbReference type="Pfam" id="PF04895"/>
    </source>
</evidence>
<dbReference type="OrthoDB" id="6609at2157"/>
<dbReference type="RefSeq" id="WP_011838653.1">
    <property type="nucleotide sequence ID" value="NC_009033.1"/>
</dbReference>
<keyword evidence="1" id="KW-0234">DNA repair</keyword>
<dbReference type="HOGENOM" id="CLU_039703_0_0_2"/>
<proteinExistence type="inferred from homology"/>
<gene>
    <name evidence="4" type="ordered locus">Smar_0350</name>
</gene>
<accession>A3DLF2</accession>
<name>A3DLF2_STAMF</name>
<feature type="domain" description="Archaeal Nre N-terminal" evidence="2">
    <location>
        <begin position="24"/>
        <end position="291"/>
    </location>
</feature>
<sequence length="421" mass="49087">MSGRSPWLRIDPKLCAVCRGRGWCGLSYCPLLARRMATYKLRRVVGSRELFGSSPPSVFVGRHGYPYVNIGPSIPPETGDTSIYDLPEKWLGLKLEKILDYRWSLITGSRKHRVNDLSDSFIEKIHEIILSIKPVDVEVYLEKPPKPLIIFSEYEPPQGPRAPVKNVRVVSNPKIPRIIDRVYQDKDLKATNAIIELYRHNIPVTIIQRIFSVGALGVQRKRRLVPTRWSITAVDDTISKYLIEKIKEYDEITEIEVYVRKYYDNLFIAILYPGKWSFEWMEAWWPGSTWNPSEREVVVEGDYEGFKGRTTYPEIGGCYYATRLAIAEHLYKRRKQAIAIVLREIYPGFNIPIGVWFVRENIRAMMRSKPVLKTNNIKEVLEFIDKETKLGAEKWINSSRLLKRILYIETIDKYLYHRISD</sequence>
<dbReference type="GeneID" id="4907287"/>
<dbReference type="Pfam" id="PF04894">
    <property type="entry name" value="Nre_N"/>
    <property type="match status" value="1"/>
</dbReference>
<protein>
    <recommendedName>
        <fullName evidence="1">DNA repair protein</fullName>
    </recommendedName>
</protein>
<comment type="function">
    <text evidence="1">Involved in DNA damage repair.</text>
</comment>
<dbReference type="Proteomes" id="UP000000254">
    <property type="component" value="Chromosome"/>
</dbReference>
<keyword evidence="1" id="KW-0862">Zinc</keyword>
<keyword evidence="1" id="KW-0227">DNA damage</keyword>
<dbReference type="GO" id="GO:0008270">
    <property type="term" value="F:zinc ion binding"/>
    <property type="evidence" value="ECO:0007669"/>
    <property type="project" value="UniProtKB-UniRule"/>
</dbReference>
<reference evidence="4 5" key="2">
    <citation type="journal article" date="2009" name="Stand. Genomic Sci.">
        <title>Complete genome sequence of Staphylothermus marinus Stetter and Fiala 1986 type strain F1.</title>
        <authorList>
            <person name="Anderson I.J."/>
            <person name="Sun H."/>
            <person name="Lapidus A."/>
            <person name="Copeland A."/>
            <person name="Glavina Del Rio T."/>
            <person name="Tice H."/>
            <person name="Dalin E."/>
            <person name="Lucas S."/>
            <person name="Barry K."/>
            <person name="Land M."/>
            <person name="Richardson P."/>
            <person name="Huber H."/>
            <person name="Kyrpides N.C."/>
        </authorList>
    </citation>
    <scope>NUCLEOTIDE SEQUENCE [LARGE SCALE GENOMIC DNA]</scope>
    <source>
        <strain evidence="5">ATCC 43588 / DSM 3639 / JCM 9404 / F1</strain>
    </source>
</reference>
<keyword evidence="5" id="KW-1185">Reference proteome</keyword>
<evidence type="ECO:0000313" key="5">
    <source>
        <dbReference type="Proteomes" id="UP000000254"/>
    </source>
</evidence>
<dbReference type="STRING" id="399550.Smar_0350"/>
<keyword evidence="1" id="KW-0863">Zinc-finger</keyword>
<reference evidence="5" key="1">
    <citation type="journal article" date="2009" name="BMC Genomics">
        <title>The complete genome sequence of Staphylothermus marinus reveals differences in sulfur metabolism among heterotrophic Crenarchaeota.</title>
        <authorList>
            <person name="Anderson I.J."/>
            <person name="Dharmarajan L."/>
            <person name="Rodriguez J."/>
            <person name="Hooper S."/>
            <person name="Porat I."/>
            <person name="Ulrich L.E."/>
            <person name="Elkins J.G."/>
            <person name="Mavromatis K."/>
            <person name="Sun H."/>
            <person name="Land M."/>
            <person name="Lapidus A."/>
            <person name="Lucas S."/>
            <person name="Barry K."/>
            <person name="Huber H."/>
            <person name="Zhulin I.B."/>
            <person name="Whitman W.B."/>
            <person name="Mukhopadhyay B."/>
            <person name="Woese C."/>
            <person name="Bristow J."/>
            <person name="Kyrpides N."/>
        </authorList>
    </citation>
    <scope>NUCLEOTIDE SEQUENCE [LARGE SCALE GENOMIC DNA]</scope>
    <source>
        <strain evidence="5">ATCC 43588 / DSM 3639 / JCM 9404 / F1</strain>
    </source>
</reference>
<dbReference type="PANTHER" id="PTHR38136">
    <property type="entry name" value="DNA REPAIR PROTEIN"/>
    <property type="match status" value="1"/>
</dbReference>
<dbReference type="GO" id="GO:0006281">
    <property type="term" value="P:DNA repair"/>
    <property type="evidence" value="ECO:0007669"/>
    <property type="project" value="UniProtKB-UniRule"/>
</dbReference>
<dbReference type="InterPro" id="IPR033167">
    <property type="entry name" value="Nre"/>
</dbReference>
<keyword evidence="1" id="KW-0479">Metal-binding</keyword>
<organism evidence="4 5">
    <name type="scientific">Staphylothermus marinus (strain ATCC 43588 / DSM 3639 / JCM 9404 / F1)</name>
    <dbReference type="NCBI Taxonomy" id="399550"/>
    <lineage>
        <taxon>Archaea</taxon>
        <taxon>Thermoproteota</taxon>
        <taxon>Thermoprotei</taxon>
        <taxon>Desulfurococcales</taxon>
        <taxon>Desulfurococcaceae</taxon>
        <taxon>Staphylothermus</taxon>
    </lineage>
</organism>
<evidence type="ECO:0000259" key="2">
    <source>
        <dbReference type="Pfam" id="PF04894"/>
    </source>
</evidence>
<evidence type="ECO:0000256" key="1">
    <source>
        <dbReference type="HAMAP-Rule" id="MF_02096"/>
    </source>
</evidence>
<dbReference type="AlphaFoldDB" id="A3DLF2"/>
<comment type="domain">
    <text evidence="1">Contains a predicted C4 metal binding domain at the N-terminus, which could be a zinc finger DNA binding domain.</text>
</comment>
<evidence type="ECO:0000313" key="4">
    <source>
        <dbReference type="EMBL" id="ABN69462.1"/>
    </source>
</evidence>
<dbReference type="PANTHER" id="PTHR38136:SF2">
    <property type="entry name" value="DNA REPAIR PROTEIN"/>
    <property type="match status" value="1"/>
</dbReference>
<dbReference type="Pfam" id="PF04895">
    <property type="entry name" value="Nre_C"/>
    <property type="match status" value="1"/>
</dbReference>
<feature type="zinc finger region" description="C4-type" evidence="1">
    <location>
        <begin position="15"/>
        <end position="29"/>
    </location>
</feature>